<dbReference type="Proteomes" id="UP000245698">
    <property type="component" value="Unassembled WGS sequence"/>
</dbReference>
<name>A0A2P9AG49_9HYPH</name>
<reference evidence="2" key="1">
    <citation type="submission" date="2016-12" db="EMBL/GenBank/DDBJ databases">
        <authorList>
            <person name="Brunel B."/>
        </authorList>
    </citation>
    <scope>NUCLEOTIDE SEQUENCE [LARGE SCALE GENOMIC DNA]</scope>
</reference>
<dbReference type="AlphaFoldDB" id="A0A2P9AG49"/>
<keyword evidence="2" id="KW-1185">Reference proteome</keyword>
<proteinExistence type="predicted"/>
<dbReference type="EMBL" id="FUIG01000019">
    <property type="protein sequence ID" value="SJM30115.1"/>
    <property type="molecule type" value="Genomic_DNA"/>
</dbReference>
<evidence type="ECO:0000313" key="1">
    <source>
        <dbReference type="EMBL" id="SJM30115.1"/>
    </source>
</evidence>
<sequence length="40" mass="4253">MMLTAAKLDPIDLKILTLSSDGRITKMALADPQNGPVCIP</sequence>
<evidence type="ECO:0000313" key="2">
    <source>
        <dbReference type="Proteomes" id="UP000245698"/>
    </source>
</evidence>
<protein>
    <submittedName>
        <fullName evidence="1">Uncharacterized protein</fullName>
    </submittedName>
</protein>
<accession>A0A2P9AG49</accession>
<gene>
    <name evidence="1" type="ORF">BQ8482_130014</name>
</gene>
<organism evidence="1 2">
    <name type="scientific">Mesorhizobium delmotii</name>
    <dbReference type="NCBI Taxonomy" id="1631247"/>
    <lineage>
        <taxon>Bacteria</taxon>
        <taxon>Pseudomonadati</taxon>
        <taxon>Pseudomonadota</taxon>
        <taxon>Alphaproteobacteria</taxon>
        <taxon>Hyphomicrobiales</taxon>
        <taxon>Phyllobacteriaceae</taxon>
        <taxon>Mesorhizobium</taxon>
    </lineage>
</organism>